<evidence type="ECO:0000313" key="1">
    <source>
        <dbReference type="EMBL" id="KAH9291144.1"/>
    </source>
</evidence>
<reference evidence="1 2" key="1">
    <citation type="journal article" date="2021" name="Nat. Plants">
        <title>The Taxus genome provides insights into paclitaxel biosynthesis.</title>
        <authorList>
            <person name="Xiong X."/>
            <person name="Gou J."/>
            <person name="Liao Q."/>
            <person name="Li Y."/>
            <person name="Zhou Q."/>
            <person name="Bi G."/>
            <person name="Li C."/>
            <person name="Du R."/>
            <person name="Wang X."/>
            <person name="Sun T."/>
            <person name="Guo L."/>
            <person name="Liang H."/>
            <person name="Lu P."/>
            <person name="Wu Y."/>
            <person name="Zhang Z."/>
            <person name="Ro D.K."/>
            <person name="Shang Y."/>
            <person name="Huang S."/>
            <person name="Yan J."/>
        </authorList>
    </citation>
    <scope>NUCLEOTIDE SEQUENCE [LARGE SCALE GENOMIC DNA]</scope>
    <source>
        <strain evidence="1">Ta-2019</strain>
    </source>
</reference>
<dbReference type="Proteomes" id="UP000824469">
    <property type="component" value="Unassembled WGS sequence"/>
</dbReference>
<evidence type="ECO:0000313" key="2">
    <source>
        <dbReference type="Proteomes" id="UP000824469"/>
    </source>
</evidence>
<dbReference type="EMBL" id="JAHRHJ020003808">
    <property type="protein sequence ID" value="KAH9291144.1"/>
    <property type="molecule type" value="Genomic_DNA"/>
</dbReference>
<dbReference type="AlphaFoldDB" id="A0AA38F3I7"/>
<name>A0AA38F3I7_TAXCH</name>
<keyword evidence="2" id="KW-1185">Reference proteome</keyword>
<comment type="caution">
    <text evidence="1">The sequence shown here is derived from an EMBL/GenBank/DDBJ whole genome shotgun (WGS) entry which is preliminary data.</text>
</comment>
<accession>A0AA38F3I7</accession>
<proteinExistence type="predicted"/>
<sequence>TTGSKEIFVSHASKSWMPLKDSLGKDYLSVVGWPRVNSGVASIFVENLLIIRPSKVDVVSLALHWLRPAYCGNLASEVVNCCLAFWVVHESFPSVSGVAVGVFSELKKWFGILLAFTEQLVVYARDRAANHARLVLPNLKTLCTPLDPILPRWTELWLSAVGAYDFLWLNWVNSEVKVEMEDDTSLGRVSQAASVAVTLGSGE</sequence>
<feature type="non-terminal residue" evidence="1">
    <location>
        <position position="1"/>
    </location>
</feature>
<gene>
    <name evidence="1" type="ORF">KI387_043662</name>
</gene>
<protein>
    <submittedName>
        <fullName evidence="1">Uncharacterized protein</fullName>
    </submittedName>
</protein>
<organism evidence="1 2">
    <name type="scientific">Taxus chinensis</name>
    <name type="common">Chinese yew</name>
    <name type="synonym">Taxus wallichiana var. chinensis</name>
    <dbReference type="NCBI Taxonomy" id="29808"/>
    <lineage>
        <taxon>Eukaryota</taxon>
        <taxon>Viridiplantae</taxon>
        <taxon>Streptophyta</taxon>
        <taxon>Embryophyta</taxon>
        <taxon>Tracheophyta</taxon>
        <taxon>Spermatophyta</taxon>
        <taxon>Pinopsida</taxon>
        <taxon>Pinidae</taxon>
        <taxon>Conifers II</taxon>
        <taxon>Cupressales</taxon>
        <taxon>Taxaceae</taxon>
        <taxon>Taxus</taxon>
    </lineage>
</organism>